<accession>A0AAV9P2G5</accession>
<protein>
    <submittedName>
        <fullName evidence="3">Uncharacterized protein</fullName>
    </submittedName>
</protein>
<dbReference type="Proteomes" id="UP001337655">
    <property type="component" value="Unassembled WGS sequence"/>
</dbReference>
<evidence type="ECO:0000256" key="1">
    <source>
        <dbReference type="SAM" id="MobiDB-lite"/>
    </source>
</evidence>
<proteinExistence type="predicted"/>
<evidence type="ECO:0000313" key="3">
    <source>
        <dbReference type="EMBL" id="KAK5165180.1"/>
    </source>
</evidence>
<name>A0AAV9P2G5_9PEZI</name>
<dbReference type="AlphaFoldDB" id="A0AAV9P2G5"/>
<dbReference type="GeneID" id="89930610"/>
<feature type="compositionally biased region" description="Pro residues" evidence="1">
    <location>
        <begin position="88"/>
        <end position="102"/>
    </location>
</feature>
<feature type="signal peptide" evidence="2">
    <location>
        <begin position="1"/>
        <end position="20"/>
    </location>
</feature>
<evidence type="ECO:0000256" key="2">
    <source>
        <dbReference type="SAM" id="SignalP"/>
    </source>
</evidence>
<keyword evidence="4" id="KW-1185">Reference proteome</keyword>
<keyword evidence="2" id="KW-0732">Signal</keyword>
<dbReference type="RefSeq" id="XP_064655323.1">
    <property type="nucleotide sequence ID" value="XM_064806506.1"/>
</dbReference>
<reference evidence="3 4" key="1">
    <citation type="submission" date="2023-08" db="EMBL/GenBank/DDBJ databases">
        <title>Black Yeasts Isolated from many extreme environments.</title>
        <authorList>
            <person name="Coleine C."/>
            <person name="Stajich J.E."/>
            <person name="Selbmann L."/>
        </authorList>
    </citation>
    <scope>NUCLEOTIDE SEQUENCE [LARGE SCALE GENOMIC DNA]</scope>
    <source>
        <strain evidence="3 4">CCFEE 5935</strain>
    </source>
</reference>
<sequence>MQFTIFVAFATTTVFIGVDARPVEQDLFGREKLVPTAGPIAKRDDFHQIRPDFDHHGPVSFPIVPTAPHHPIPTATNEGPVSDFRPLGPFPYPTIPSAPHHPTPTTNEDANGNGIPDLPPPINIGPLPFPPSLEPFPVGHPVSVPPAKRGANGWISSVVKGLGQLGKRLGKHGRHSHEAAEVVEATSSRAGREVAEEMAGSGVEEGMEQVVEYIIVDEDEKEERHPAVVKRGFGDWLQKMKHHPGHPYGKHDHHAHKNLEGRDAAVPVVKRALPEWLVKGVNDFGRGLGHVFGMHGRDERA</sequence>
<dbReference type="EMBL" id="JAVRRT010000017">
    <property type="protein sequence ID" value="KAK5165180.1"/>
    <property type="molecule type" value="Genomic_DNA"/>
</dbReference>
<gene>
    <name evidence="3" type="ORF">LTR77_009278</name>
</gene>
<evidence type="ECO:0000313" key="4">
    <source>
        <dbReference type="Proteomes" id="UP001337655"/>
    </source>
</evidence>
<feature type="chain" id="PRO_5043698630" evidence="2">
    <location>
        <begin position="21"/>
        <end position="301"/>
    </location>
</feature>
<comment type="caution">
    <text evidence="3">The sequence shown here is derived from an EMBL/GenBank/DDBJ whole genome shotgun (WGS) entry which is preliminary data.</text>
</comment>
<organism evidence="3 4">
    <name type="scientific">Saxophila tyrrhenica</name>
    <dbReference type="NCBI Taxonomy" id="1690608"/>
    <lineage>
        <taxon>Eukaryota</taxon>
        <taxon>Fungi</taxon>
        <taxon>Dikarya</taxon>
        <taxon>Ascomycota</taxon>
        <taxon>Pezizomycotina</taxon>
        <taxon>Dothideomycetes</taxon>
        <taxon>Dothideomycetidae</taxon>
        <taxon>Mycosphaerellales</taxon>
        <taxon>Extremaceae</taxon>
        <taxon>Saxophila</taxon>
    </lineage>
</organism>
<feature type="region of interest" description="Disordered" evidence="1">
    <location>
        <begin position="73"/>
        <end position="119"/>
    </location>
</feature>